<evidence type="ECO:0000313" key="2">
    <source>
        <dbReference type="EMBL" id="KAF7279870.1"/>
    </source>
</evidence>
<proteinExistence type="predicted"/>
<protein>
    <submittedName>
        <fullName evidence="2">Uncharacterized protein</fullName>
    </submittedName>
</protein>
<dbReference type="EMBL" id="JAACXV010000334">
    <property type="protein sequence ID" value="KAF7279870.1"/>
    <property type="molecule type" value="Genomic_DNA"/>
</dbReference>
<feature type="compositionally biased region" description="Basic residues" evidence="1">
    <location>
        <begin position="81"/>
        <end position="91"/>
    </location>
</feature>
<reference evidence="2" key="1">
    <citation type="submission" date="2020-08" db="EMBL/GenBank/DDBJ databases">
        <title>Genome sequencing and assembly of the red palm weevil Rhynchophorus ferrugineus.</title>
        <authorList>
            <person name="Dias G.B."/>
            <person name="Bergman C.M."/>
            <person name="Manee M."/>
        </authorList>
    </citation>
    <scope>NUCLEOTIDE SEQUENCE</scope>
    <source>
        <strain evidence="2">AA-2017</strain>
        <tissue evidence="2">Whole larva</tissue>
    </source>
</reference>
<feature type="region of interest" description="Disordered" evidence="1">
    <location>
        <begin position="1"/>
        <end position="110"/>
    </location>
</feature>
<organism evidence="2 3">
    <name type="scientific">Rhynchophorus ferrugineus</name>
    <name type="common">Red palm weevil</name>
    <name type="synonym">Curculio ferrugineus</name>
    <dbReference type="NCBI Taxonomy" id="354439"/>
    <lineage>
        <taxon>Eukaryota</taxon>
        <taxon>Metazoa</taxon>
        <taxon>Ecdysozoa</taxon>
        <taxon>Arthropoda</taxon>
        <taxon>Hexapoda</taxon>
        <taxon>Insecta</taxon>
        <taxon>Pterygota</taxon>
        <taxon>Neoptera</taxon>
        <taxon>Endopterygota</taxon>
        <taxon>Coleoptera</taxon>
        <taxon>Polyphaga</taxon>
        <taxon>Cucujiformia</taxon>
        <taxon>Curculionidae</taxon>
        <taxon>Dryophthorinae</taxon>
        <taxon>Rhynchophorus</taxon>
    </lineage>
</organism>
<accession>A0A834MH63</accession>
<dbReference type="AlphaFoldDB" id="A0A834MH63"/>
<evidence type="ECO:0000256" key="1">
    <source>
        <dbReference type="SAM" id="MobiDB-lite"/>
    </source>
</evidence>
<gene>
    <name evidence="2" type="ORF">GWI33_006631</name>
</gene>
<sequence length="110" mass="12368">MLPRDTVASRDRRSFSVPVEASSASPRDGTGTLQRHRQPTPAQIRQRMCQEEPNLRARPCASSAVSYGRRSGMPSANEKRDRRRSRRRRGWKRGEDGKWLGAGMGGGVYI</sequence>
<keyword evidence="3" id="KW-1185">Reference proteome</keyword>
<evidence type="ECO:0000313" key="3">
    <source>
        <dbReference type="Proteomes" id="UP000625711"/>
    </source>
</evidence>
<comment type="caution">
    <text evidence="2">The sequence shown here is derived from an EMBL/GenBank/DDBJ whole genome shotgun (WGS) entry which is preliminary data.</text>
</comment>
<feature type="compositionally biased region" description="Gly residues" evidence="1">
    <location>
        <begin position="100"/>
        <end position="110"/>
    </location>
</feature>
<name>A0A834MH63_RHYFE</name>
<dbReference type="Proteomes" id="UP000625711">
    <property type="component" value="Unassembled WGS sequence"/>
</dbReference>